<dbReference type="SUPFAM" id="SSF52218">
    <property type="entry name" value="Flavoproteins"/>
    <property type="match status" value="1"/>
</dbReference>
<dbReference type="InterPro" id="IPR029039">
    <property type="entry name" value="Flavoprotein-like_sf"/>
</dbReference>
<organism evidence="2 3">
    <name type="scientific">Pseudonocardia sediminis</name>
    <dbReference type="NCBI Taxonomy" id="1397368"/>
    <lineage>
        <taxon>Bacteria</taxon>
        <taxon>Bacillati</taxon>
        <taxon>Actinomycetota</taxon>
        <taxon>Actinomycetes</taxon>
        <taxon>Pseudonocardiales</taxon>
        <taxon>Pseudonocardiaceae</taxon>
        <taxon>Pseudonocardia</taxon>
    </lineage>
</organism>
<name>A0A4Q7UQE3_PSEST</name>
<dbReference type="Proteomes" id="UP000291591">
    <property type="component" value="Unassembled WGS sequence"/>
</dbReference>
<dbReference type="InterPro" id="IPR005025">
    <property type="entry name" value="FMN_Rdtase-like_dom"/>
</dbReference>
<keyword evidence="3" id="KW-1185">Reference proteome</keyword>
<dbReference type="PANTHER" id="PTHR30543">
    <property type="entry name" value="CHROMATE REDUCTASE"/>
    <property type="match status" value="1"/>
</dbReference>
<gene>
    <name evidence="2" type="ORF">EV383_0073</name>
</gene>
<dbReference type="AlphaFoldDB" id="A0A4Q7UQE3"/>
<dbReference type="GO" id="GO:0016491">
    <property type="term" value="F:oxidoreductase activity"/>
    <property type="evidence" value="ECO:0007669"/>
    <property type="project" value="InterPro"/>
</dbReference>
<dbReference type="GO" id="GO:0010181">
    <property type="term" value="F:FMN binding"/>
    <property type="evidence" value="ECO:0007669"/>
    <property type="project" value="TreeGrafter"/>
</dbReference>
<comment type="caution">
    <text evidence="2">The sequence shown here is derived from an EMBL/GenBank/DDBJ whole genome shotgun (WGS) entry which is preliminary data.</text>
</comment>
<accession>A0A4Q7UQE3</accession>
<sequence length="193" mass="20955">MSDRPVLQVIIGSTRPGRVGLPLGRWISGAAQEHGAFDVELVDLAEVALPLFDEPHHPRLQQYTHEHTKRWAATVDRADAFVFVVPEYNHSVNAATKNAIDHLSLEWAHKPVGLASYGGVAGGTRATTALEPVLAALRMTRLPGVIVPFAKQFVRGEGDDRTFEPNDEITAGAKAMLDELARVAPVLRTLRAG</sequence>
<dbReference type="PANTHER" id="PTHR30543:SF21">
    <property type="entry name" value="NAD(P)H-DEPENDENT FMN REDUCTASE LOT6"/>
    <property type="match status" value="1"/>
</dbReference>
<dbReference type="EMBL" id="SHKL01000001">
    <property type="protein sequence ID" value="RZT83274.1"/>
    <property type="molecule type" value="Genomic_DNA"/>
</dbReference>
<proteinExistence type="predicted"/>
<dbReference type="Pfam" id="PF03358">
    <property type="entry name" value="FMN_red"/>
    <property type="match status" value="1"/>
</dbReference>
<feature type="domain" description="NADPH-dependent FMN reductase-like" evidence="1">
    <location>
        <begin position="9"/>
        <end position="151"/>
    </location>
</feature>
<dbReference type="Gene3D" id="3.40.50.360">
    <property type="match status" value="1"/>
</dbReference>
<evidence type="ECO:0000313" key="3">
    <source>
        <dbReference type="Proteomes" id="UP000291591"/>
    </source>
</evidence>
<dbReference type="InterPro" id="IPR050712">
    <property type="entry name" value="NAD(P)H-dep_reductase"/>
</dbReference>
<evidence type="ECO:0000313" key="2">
    <source>
        <dbReference type="EMBL" id="RZT83274.1"/>
    </source>
</evidence>
<reference evidence="2 3" key="1">
    <citation type="submission" date="2019-02" db="EMBL/GenBank/DDBJ databases">
        <title>Sequencing the genomes of 1000 actinobacteria strains.</title>
        <authorList>
            <person name="Klenk H.-P."/>
        </authorList>
    </citation>
    <scope>NUCLEOTIDE SEQUENCE [LARGE SCALE GENOMIC DNA]</scope>
    <source>
        <strain evidence="2 3">DSM 45779</strain>
    </source>
</reference>
<evidence type="ECO:0000259" key="1">
    <source>
        <dbReference type="Pfam" id="PF03358"/>
    </source>
</evidence>
<protein>
    <submittedName>
        <fullName evidence="2">NAD(P)H-dependent FMN reductase</fullName>
    </submittedName>
</protein>
<dbReference type="OrthoDB" id="9812295at2"/>
<dbReference type="RefSeq" id="WP_130288052.1">
    <property type="nucleotide sequence ID" value="NZ_SHKL01000001.1"/>
</dbReference>
<dbReference type="GO" id="GO:0005829">
    <property type="term" value="C:cytosol"/>
    <property type="evidence" value="ECO:0007669"/>
    <property type="project" value="TreeGrafter"/>
</dbReference>